<dbReference type="EMBL" id="LACH01000008">
    <property type="protein sequence ID" value="KJZ66908.1"/>
    <property type="molecule type" value="Genomic_DNA"/>
</dbReference>
<dbReference type="Pfam" id="PF01337">
    <property type="entry name" value="Barstar"/>
    <property type="match status" value="1"/>
</dbReference>
<name>A0A0F4VDK1_PSEFL</name>
<feature type="domain" description="Barstar (barnase inhibitor)" evidence="2">
    <location>
        <begin position="5"/>
        <end position="85"/>
    </location>
</feature>
<dbReference type="PATRIC" id="fig|294.133.peg.6097"/>
<evidence type="ECO:0000313" key="3">
    <source>
        <dbReference type="EMBL" id="KJZ66908.1"/>
    </source>
</evidence>
<dbReference type="InterPro" id="IPR035905">
    <property type="entry name" value="Barstar-like_sf"/>
</dbReference>
<proteinExistence type="inferred from homology"/>
<organism evidence="3 4">
    <name type="scientific">Pseudomonas fluorescens</name>
    <dbReference type="NCBI Taxonomy" id="294"/>
    <lineage>
        <taxon>Bacteria</taxon>
        <taxon>Pseudomonadati</taxon>
        <taxon>Pseudomonadota</taxon>
        <taxon>Gammaproteobacteria</taxon>
        <taxon>Pseudomonadales</taxon>
        <taxon>Pseudomonadaceae</taxon>
        <taxon>Pseudomonas</taxon>
    </lineage>
</organism>
<dbReference type="OrthoDB" id="7575400at2"/>
<comment type="caution">
    <text evidence="3">The sequence shown here is derived from an EMBL/GenBank/DDBJ whole genome shotgun (WGS) entry which is preliminary data.</text>
</comment>
<evidence type="ECO:0000256" key="1">
    <source>
        <dbReference type="ARBA" id="ARBA00006845"/>
    </source>
</evidence>
<dbReference type="SUPFAM" id="SSF52038">
    <property type="entry name" value="Barstar-related"/>
    <property type="match status" value="1"/>
</dbReference>
<gene>
    <name evidence="3" type="ORF">VD17_05940</name>
</gene>
<dbReference type="Gene3D" id="3.30.370.10">
    <property type="entry name" value="Barstar-like"/>
    <property type="match status" value="1"/>
</dbReference>
<dbReference type="Proteomes" id="UP000033400">
    <property type="component" value="Unassembled WGS sequence"/>
</dbReference>
<evidence type="ECO:0000259" key="2">
    <source>
        <dbReference type="Pfam" id="PF01337"/>
    </source>
</evidence>
<dbReference type="InterPro" id="IPR000468">
    <property type="entry name" value="Barstar"/>
</dbReference>
<accession>A0A0F4VDK1</accession>
<dbReference type="CDD" id="cd05140">
    <property type="entry name" value="Barstar_AU1054-like"/>
    <property type="match status" value="1"/>
</dbReference>
<protein>
    <submittedName>
        <fullName evidence="3">Ribonuclease inhibitor</fullName>
    </submittedName>
</protein>
<sequence>MARLQVVKIDLSEVTNSDELHSILKDALGFPGWYGCNWDAFWDAITGLVEMPIHLKISGWNTLSRRLPGDAKLMQKILEDMKIEYPELAPDVEFD</sequence>
<evidence type="ECO:0000313" key="4">
    <source>
        <dbReference type="Proteomes" id="UP000033400"/>
    </source>
</evidence>
<comment type="similarity">
    <text evidence="1">Belongs to the barstar family.</text>
</comment>
<dbReference type="AlphaFoldDB" id="A0A0F4VDK1"/>
<reference evidence="3 4" key="1">
    <citation type="submission" date="2015-03" db="EMBL/GenBank/DDBJ databases">
        <title>Comparative genomics of Pseudomonas insights into diversity of traits involved in vanlence and defense.</title>
        <authorList>
            <person name="Qin Y."/>
        </authorList>
    </citation>
    <scope>NUCLEOTIDE SEQUENCE [LARGE SCALE GENOMIC DNA]</scope>
    <source>
        <strain evidence="3 4">H24</strain>
    </source>
</reference>
<dbReference type="RefSeq" id="WP_046053083.1">
    <property type="nucleotide sequence ID" value="NZ_CP015637.1"/>
</dbReference>